<reference evidence="13 14" key="1">
    <citation type="submission" date="2019-12" db="EMBL/GenBank/DDBJ databases">
        <authorList>
            <person name="Floudas D."/>
            <person name="Bentzer J."/>
            <person name="Ahren D."/>
            <person name="Johansson T."/>
            <person name="Persson P."/>
            <person name="Tunlid A."/>
        </authorList>
    </citation>
    <scope>NUCLEOTIDE SEQUENCE [LARGE SCALE GENOMIC DNA]</scope>
    <source>
        <strain evidence="13 14">CBS 102.39</strain>
    </source>
</reference>
<dbReference type="InterPro" id="IPR050191">
    <property type="entry name" value="ATP-dep_DNA_ligase"/>
</dbReference>
<comment type="catalytic activity">
    <reaction evidence="8 9">
        <text>ATP + (deoxyribonucleotide)n-3'-hydroxyl + 5'-phospho-(deoxyribonucleotide)m = (deoxyribonucleotide)n+m + AMP + diphosphate.</text>
        <dbReference type="EC" id="6.5.1.1"/>
    </reaction>
</comment>
<feature type="region of interest" description="Disordered" evidence="11">
    <location>
        <begin position="1"/>
        <end position="68"/>
    </location>
</feature>
<keyword evidence="7" id="KW-0539">Nucleus</keyword>
<dbReference type="Pfam" id="PF04675">
    <property type="entry name" value="DNA_ligase_A_N"/>
    <property type="match status" value="1"/>
</dbReference>
<dbReference type="Pfam" id="PF04679">
    <property type="entry name" value="DNA_ligase_A_C"/>
    <property type="match status" value="1"/>
</dbReference>
<dbReference type="Gene3D" id="2.40.50.140">
    <property type="entry name" value="Nucleic acid-binding proteins"/>
    <property type="match status" value="1"/>
</dbReference>
<dbReference type="InterPro" id="IPR012310">
    <property type="entry name" value="DNA_ligase_ATP-dep_cent"/>
</dbReference>
<evidence type="ECO:0000256" key="8">
    <source>
        <dbReference type="ARBA" id="ARBA00034003"/>
    </source>
</evidence>
<dbReference type="GO" id="GO:0006273">
    <property type="term" value="P:lagging strand elongation"/>
    <property type="evidence" value="ECO:0007669"/>
    <property type="project" value="TreeGrafter"/>
</dbReference>
<organism evidence="13 14">
    <name type="scientific">Agrocybe pediades</name>
    <dbReference type="NCBI Taxonomy" id="84607"/>
    <lineage>
        <taxon>Eukaryota</taxon>
        <taxon>Fungi</taxon>
        <taxon>Dikarya</taxon>
        <taxon>Basidiomycota</taxon>
        <taxon>Agaricomycotina</taxon>
        <taxon>Agaricomycetes</taxon>
        <taxon>Agaricomycetidae</taxon>
        <taxon>Agaricales</taxon>
        <taxon>Agaricineae</taxon>
        <taxon>Strophariaceae</taxon>
        <taxon>Agrocybe</taxon>
    </lineage>
</organism>
<dbReference type="EMBL" id="JAACJL010000015">
    <property type="protein sequence ID" value="KAF4620585.1"/>
    <property type="molecule type" value="Genomic_DNA"/>
</dbReference>
<evidence type="ECO:0000256" key="6">
    <source>
        <dbReference type="ARBA" id="ARBA00022840"/>
    </source>
</evidence>
<dbReference type="SUPFAM" id="SSF56091">
    <property type="entry name" value="DNA ligase/mRNA capping enzyme, catalytic domain"/>
    <property type="match status" value="1"/>
</dbReference>
<gene>
    <name evidence="13" type="ORF">D9613_000416</name>
</gene>
<dbReference type="GO" id="GO:0006310">
    <property type="term" value="P:DNA recombination"/>
    <property type="evidence" value="ECO:0007669"/>
    <property type="project" value="UniProtKB-KW"/>
</dbReference>
<evidence type="ECO:0000256" key="2">
    <source>
        <dbReference type="ARBA" id="ARBA00007572"/>
    </source>
</evidence>
<evidence type="ECO:0000313" key="14">
    <source>
        <dbReference type="Proteomes" id="UP000521872"/>
    </source>
</evidence>
<evidence type="ECO:0000313" key="13">
    <source>
        <dbReference type="EMBL" id="KAF4620585.1"/>
    </source>
</evidence>
<dbReference type="FunFam" id="3.30.470.30:FF:000002">
    <property type="entry name" value="DNA ligase"/>
    <property type="match status" value="1"/>
</dbReference>
<sequence length="857" mass="95407">MPKRASSASTTPTKTKRVKESHNQIRLDHFFASPSKQHLESKGTNTRSPLPEFIQGSSKLQKNTRPSSPEIIDVDAIDIATEPNESSAHTTINKQSSPKEDVSSIPSILAKVDKQQAQSEKPAIFAALDVDPVTYSPDLPLPHSAEAPYSLLTLALISLSQTRSRILIIDILTNVLRTIMANYPPSLLPAIYLLSNSLGPQFIPIELGLGSSILTRSIQQVSGMSAAALRKLYNSTGDPGDVAYTAKSNVRTLVAHKPLTIPLVYNSMIKISKCKGQGAAKEKQKIVEKLLLAANGEEVRYLTRTLCQNLRVGAVRTSILTALARAVVLTPPSTVSTAPTSFDEDADNPLHVPSSVLMEWKKDWKPTKGKVSDPRRETLYKIYKRAENLIKQVYVRHPSYDQIIPAILQQGLDSLAERVPLAVGVPLLPMLGSPTRSLDEIYAKLGELPFIAEYKYDGQRAQIHASRGSKTKHEMKIFSRHLEDMTAKYPDVTGLIEYMFQSAPDLTSFIIDAEIVAIDRATGALKSFQELSGRARKDVNIKEVKISVGIFAFDLMYLDGESLLGRSFRLRRTLLRDRFSPFKMQSNEDPFLARFNFVESCESTQGRAAIETFITNAVENRCEGLMIKLLDEPDLSGTVPEKQSRHKVLPATYEPDLRTLGWLKLKKDYMEGIVDSLDLIPVGAWYGNGRKVKWWSPVLLALWNPRTGRPVAVCKCMSGFTDTFYATMKETYSLGSELCSETQKWECDFGGFKPDVYFKPCVVWEIRGADITESPVSIAAQELVSDSRGLSLRFPRFIRVKDDKGIEQASNPAFLVDMWRNQQGKRNDAGNDEGDLVDVDEYMESSAGEEEDQESDF</sequence>
<dbReference type="InterPro" id="IPR000977">
    <property type="entry name" value="DNA_ligase_ATP-dep"/>
</dbReference>
<dbReference type="Gene3D" id="1.10.3260.10">
    <property type="entry name" value="DNA ligase, ATP-dependent, N-terminal domain"/>
    <property type="match status" value="1"/>
</dbReference>
<dbReference type="Pfam" id="PF01068">
    <property type="entry name" value="DNA_ligase_A_M"/>
    <property type="match status" value="1"/>
</dbReference>
<feature type="compositionally biased region" description="Low complexity" evidence="11">
    <location>
        <begin position="1"/>
        <end position="13"/>
    </location>
</feature>
<dbReference type="PROSITE" id="PS00697">
    <property type="entry name" value="DNA_LIGASE_A1"/>
    <property type="match status" value="1"/>
</dbReference>
<dbReference type="CDD" id="cd07900">
    <property type="entry name" value="Adenylation_DNA_ligase_I_Euk"/>
    <property type="match status" value="1"/>
</dbReference>
<evidence type="ECO:0000256" key="10">
    <source>
        <dbReference type="RuleBase" id="RU004196"/>
    </source>
</evidence>
<keyword evidence="6 9" id="KW-0067">ATP-binding</keyword>
<dbReference type="EC" id="6.5.1.1" evidence="9"/>
<dbReference type="Proteomes" id="UP000521872">
    <property type="component" value="Unassembled WGS sequence"/>
</dbReference>
<evidence type="ECO:0000256" key="1">
    <source>
        <dbReference type="ARBA" id="ARBA00004123"/>
    </source>
</evidence>
<dbReference type="InterPro" id="IPR012309">
    <property type="entry name" value="DNA_ligase_ATP-dep_C"/>
</dbReference>
<evidence type="ECO:0000256" key="3">
    <source>
        <dbReference type="ARBA" id="ARBA00022598"/>
    </source>
</evidence>
<name>A0A8H4QZN2_9AGAR</name>
<feature type="compositionally biased region" description="Polar residues" evidence="11">
    <location>
        <begin position="55"/>
        <end position="67"/>
    </location>
</feature>
<keyword evidence="4" id="KW-0235">DNA replication</keyword>
<dbReference type="GO" id="GO:0003677">
    <property type="term" value="F:DNA binding"/>
    <property type="evidence" value="ECO:0007669"/>
    <property type="project" value="InterPro"/>
</dbReference>
<evidence type="ECO:0000259" key="12">
    <source>
        <dbReference type="PROSITE" id="PS50160"/>
    </source>
</evidence>
<evidence type="ECO:0000256" key="7">
    <source>
        <dbReference type="ARBA" id="ARBA00023242"/>
    </source>
</evidence>
<comment type="similarity">
    <text evidence="2 10">Belongs to the ATP-dependent DNA ligase family.</text>
</comment>
<dbReference type="PANTHER" id="PTHR45674">
    <property type="entry name" value="DNA LIGASE 1/3 FAMILY MEMBER"/>
    <property type="match status" value="1"/>
</dbReference>
<dbReference type="InterPro" id="IPR016059">
    <property type="entry name" value="DNA_ligase_ATP-dep_CS"/>
</dbReference>
<keyword evidence="9" id="KW-0233">DNA recombination</keyword>
<keyword evidence="9" id="KW-0234">DNA repair</keyword>
<dbReference type="GO" id="GO:0003910">
    <property type="term" value="F:DNA ligase (ATP) activity"/>
    <property type="evidence" value="ECO:0007669"/>
    <property type="project" value="UniProtKB-EC"/>
</dbReference>
<proteinExistence type="inferred from homology"/>
<dbReference type="SUPFAM" id="SSF50249">
    <property type="entry name" value="Nucleic acid-binding proteins"/>
    <property type="match status" value="1"/>
</dbReference>
<dbReference type="AlphaFoldDB" id="A0A8H4QZN2"/>
<dbReference type="InterPro" id="IPR036599">
    <property type="entry name" value="DNA_ligase_N_sf"/>
</dbReference>
<dbReference type="InterPro" id="IPR012308">
    <property type="entry name" value="DNA_ligase_ATP-dep_N"/>
</dbReference>
<protein>
    <recommendedName>
        <fullName evidence="9">DNA ligase</fullName>
        <ecNumber evidence="9">6.5.1.1</ecNumber>
    </recommendedName>
</protein>
<dbReference type="GO" id="GO:0071897">
    <property type="term" value="P:DNA biosynthetic process"/>
    <property type="evidence" value="ECO:0007669"/>
    <property type="project" value="InterPro"/>
</dbReference>
<dbReference type="Gene3D" id="3.30.470.30">
    <property type="entry name" value="DNA ligase/mRNA capping enzyme"/>
    <property type="match status" value="1"/>
</dbReference>
<dbReference type="CDD" id="cd07969">
    <property type="entry name" value="OBF_DNA_ligase_I"/>
    <property type="match status" value="1"/>
</dbReference>
<evidence type="ECO:0000256" key="5">
    <source>
        <dbReference type="ARBA" id="ARBA00022741"/>
    </source>
</evidence>
<accession>A0A8H4QZN2</accession>
<dbReference type="PANTHER" id="PTHR45674:SF9">
    <property type="entry name" value="DNA LIGASE 3"/>
    <property type="match status" value="1"/>
</dbReference>
<dbReference type="GO" id="GO:0006281">
    <property type="term" value="P:DNA repair"/>
    <property type="evidence" value="ECO:0007669"/>
    <property type="project" value="UniProtKB-KW"/>
</dbReference>
<feature type="region of interest" description="Disordered" evidence="11">
    <location>
        <begin position="824"/>
        <end position="857"/>
    </location>
</feature>
<keyword evidence="3 9" id="KW-0436">Ligase</keyword>
<dbReference type="GO" id="GO:0005634">
    <property type="term" value="C:nucleus"/>
    <property type="evidence" value="ECO:0007669"/>
    <property type="project" value="UniProtKB-SubCell"/>
</dbReference>
<comment type="caution">
    <text evidence="13">The sequence shown here is derived from an EMBL/GenBank/DDBJ whole genome shotgun (WGS) entry which is preliminary data.</text>
</comment>
<keyword evidence="5 9" id="KW-0547">Nucleotide-binding</keyword>
<dbReference type="NCBIfam" id="TIGR00574">
    <property type="entry name" value="dnl1"/>
    <property type="match status" value="1"/>
</dbReference>
<feature type="domain" description="ATP-dependent DNA ligase family profile" evidence="12">
    <location>
        <begin position="541"/>
        <end position="704"/>
    </location>
</feature>
<dbReference type="SUPFAM" id="SSF117018">
    <property type="entry name" value="ATP-dependent DNA ligase DNA-binding domain"/>
    <property type="match status" value="1"/>
</dbReference>
<feature type="compositionally biased region" description="Basic and acidic residues" evidence="11">
    <location>
        <begin position="18"/>
        <end position="29"/>
    </location>
</feature>
<feature type="compositionally biased region" description="Acidic residues" evidence="11">
    <location>
        <begin position="830"/>
        <end position="857"/>
    </location>
</feature>
<evidence type="ECO:0000256" key="9">
    <source>
        <dbReference type="RuleBase" id="RU000617"/>
    </source>
</evidence>
<dbReference type="Gene3D" id="3.30.1490.70">
    <property type="match status" value="1"/>
</dbReference>
<dbReference type="GO" id="GO:0005524">
    <property type="term" value="F:ATP binding"/>
    <property type="evidence" value="ECO:0007669"/>
    <property type="project" value="UniProtKB-KW"/>
</dbReference>
<evidence type="ECO:0000256" key="4">
    <source>
        <dbReference type="ARBA" id="ARBA00022705"/>
    </source>
</evidence>
<comment type="subcellular location">
    <subcellularLocation>
        <location evidence="1">Nucleus</location>
    </subcellularLocation>
</comment>
<keyword evidence="14" id="KW-1185">Reference proteome</keyword>
<dbReference type="InterPro" id="IPR012340">
    <property type="entry name" value="NA-bd_OB-fold"/>
</dbReference>
<evidence type="ECO:0000256" key="11">
    <source>
        <dbReference type="SAM" id="MobiDB-lite"/>
    </source>
</evidence>
<keyword evidence="9" id="KW-0227">DNA damage</keyword>
<dbReference type="PROSITE" id="PS50160">
    <property type="entry name" value="DNA_LIGASE_A3"/>
    <property type="match status" value="1"/>
</dbReference>